<dbReference type="RefSeq" id="WP_377212285.1">
    <property type="nucleotide sequence ID" value="NZ_JBHTJV010000005.1"/>
</dbReference>
<dbReference type="Pfam" id="PF05360">
    <property type="entry name" value="YiaAB"/>
    <property type="match status" value="1"/>
</dbReference>
<dbReference type="PANTHER" id="PTHR37290:SF1">
    <property type="entry name" value="INNER MEMBRANE PROTEIN YIAA"/>
    <property type="match status" value="1"/>
</dbReference>
<keyword evidence="4" id="KW-1185">Reference proteome</keyword>
<dbReference type="InterPro" id="IPR008024">
    <property type="entry name" value="YiaAB"/>
</dbReference>
<evidence type="ECO:0000256" key="1">
    <source>
        <dbReference type="SAM" id="Phobius"/>
    </source>
</evidence>
<evidence type="ECO:0000313" key="4">
    <source>
        <dbReference type="Proteomes" id="UP001597101"/>
    </source>
</evidence>
<proteinExistence type="predicted"/>
<dbReference type="PANTHER" id="PTHR37290">
    <property type="entry name" value="INNER MEMBRANE PROTEIN YIAA-RELATED"/>
    <property type="match status" value="1"/>
</dbReference>
<keyword evidence="1" id="KW-0812">Transmembrane</keyword>
<feature type="transmembrane region" description="Helical" evidence="1">
    <location>
        <begin position="12"/>
        <end position="34"/>
    </location>
</feature>
<feature type="domain" description="YiaAB two helix" evidence="2">
    <location>
        <begin position="12"/>
        <end position="64"/>
    </location>
</feature>
<evidence type="ECO:0000259" key="2">
    <source>
        <dbReference type="Pfam" id="PF05360"/>
    </source>
</evidence>
<protein>
    <submittedName>
        <fullName evidence="3">YiaA/YiaB family inner membrane protein</fullName>
    </submittedName>
</protein>
<comment type="caution">
    <text evidence="3">The sequence shown here is derived from an EMBL/GenBank/DDBJ whole genome shotgun (WGS) entry which is preliminary data.</text>
</comment>
<reference evidence="4" key="1">
    <citation type="journal article" date="2019" name="Int. J. Syst. Evol. Microbiol.">
        <title>The Global Catalogue of Microorganisms (GCM) 10K type strain sequencing project: providing services to taxonomists for standard genome sequencing and annotation.</title>
        <authorList>
            <consortium name="The Broad Institute Genomics Platform"/>
            <consortium name="The Broad Institute Genome Sequencing Center for Infectious Disease"/>
            <person name="Wu L."/>
            <person name="Ma J."/>
        </authorList>
    </citation>
    <scope>NUCLEOTIDE SEQUENCE [LARGE SCALE GENOMIC DNA]</scope>
    <source>
        <strain evidence="4">CCUG 60023</strain>
    </source>
</reference>
<dbReference type="InterPro" id="IPR038972">
    <property type="entry name" value="YiaA-like"/>
</dbReference>
<feature type="transmembrane region" description="Helical" evidence="1">
    <location>
        <begin position="40"/>
        <end position="59"/>
    </location>
</feature>
<keyword evidence="1" id="KW-1133">Transmembrane helix</keyword>
<name>A0ABW3FD72_9HYPH</name>
<organism evidence="3 4">
    <name type="scientific">Pseudahrensia aquimaris</name>
    <dbReference type="NCBI Taxonomy" id="744461"/>
    <lineage>
        <taxon>Bacteria</taxon>
        <taxon>Pseudomonadati</taxon>
        <taxon>Pseudomonadota</taxon>
        <taxon>Alphaproteobacteria</taxon>
        <taxon>Hyphomicrobiales</taxon>
        <taxon>Ahrensiaceae</taxon>
        <taxon>Pseudahrensia</taxon>
    </lineage>
</organism>
<sequence>MNNATSITNNIWQTFTFAAFGLAACMMAGGIFFLEASFSAKGFYAMAAIMLVYTSVAMTKTLRDNEETKALHNRIESARTEKLLMDTKDSDLI</sequence>
<gene>
    <name evidence="3" type="ORF">ACFQ14_08435</name>
</gene>
<dbReference type="EMBL" id="JBHTJV010000005">
    <property type="protein sequence ID" value="MFD0916431.1"/>
    <property type="molecule type" value="Genomic_DNA"/>
</dbReference>
<dbReference type="Proteomes" id="UP001597101">
    <property type="component" value="Unassembled WGS sequence"/>
</dbReference>
<keyword evidence="1" id="KW-0472">Membrane</keyword>
<evidence type="ECO:0000313" key="3">
    <source>
        <dbReference type="EMBL" id="MFD0916431.1"/>
    </source>
</evidence>
<accession>A0ABW3FD72</accession>